<comment type="cofactor">
    <cofactor evidence="1 5">
        <name>FAD</name>
        <dbReference type="ChEBI" id="CHEBI:57692"/>
    </cofactor>
</comment>
<feature type="binding site" evidence="5">
    <location>
        <position position="219"/>
    </location>
    <ligand>
        <name>FAD</name>
        <dbReference type="ChEBI" id="CHEBI:57692"/>
    </ligand>
</feature>
<accession>A0A143QHR5</accession>
<evidence type="ECO:0000256" key="2">
    <source>
        <dbReference type="ARBA" id="ARBA00010790"/>
    </source>
</evidence>
<dbReference type="InterPro" id="IPR000172">
    <property type="entry name" value="GMC_OxRdtase_N"/>
</dbReference>
<dbReference type="InterPro" id="IPR012132">
    <property type="entry name" value="GMC_OxRdtase"/>
</dbReference>
<dbReference type="SUPFAM" id="SSF54373">
    <property type="entry name" value="FAD-linked reductases, C-terminal domain"/>
    <property type="match status" value="1"/>
</dbReference>
<dbReference type="PROSITE" id="PS00623">
    <property type="entry name" value="GMC_OXRED_1"/>
    <property type="match status" value="1"/>
</dbReference>
<dbReference type="PATRIC" id="fig|1653479.3.peg.1184"/>
<dbReference type="EC" id="1.1.99.-" evidence="8"/>
<evidence type="ECO:0000313" key="8">
    <source>
        <dbReference type="EMBL" id="AMY22479.1"/>
    </source>
</evidence>
<dbReference type="SUPFAM" id="SSF51905">
    <property type="entry name" value="FAD/NAD(P)-binding domain"/>
    <property type="match status" value="1"/>
</dbReference>
<dbReference type="GO" id="GO:0050660">
    <property type="term" value="F:flavin adenine dinucleotide binding"/>
    <property type="evidence" value="ECO:0007669"/>
    <property type="project" value="InterPro"/>
</dbReference>
<reference evidence="9" key="2">
    <citation type="submission" date="2016-04" db="EMBL/GenBank/DDBJ databases">
        <title>Complete Genome and Plasmid Sequences for Rhodococcus fascians D188 and Draft Sequences for Rhodococcus spp. Isolates PBTS 1 and PBTS 2.</title>
        <authorList>
            <person name="Stamer R."/>
            <person name="Vereecke D."/>
            <person name="Zhang Y."/>
            <person name="Schilkey F."/>
            <person name="Devitt N."/>
            <person name="Randall J."/>
        </authorList>
    </citation>
    <scope>NUCLEOTIDE SEQUENCE [LARGE SCALE GENOMIC DNA]</scope>
    <source>
        <strain evidence="9">PBTS2</strain>
    </source>
</reference>
<keyword evidence="9" id="KW-1185">Reference proteome</keyword>
<dbReference type="AlphaFoldDB" id="A0A143QHR5"/>
<feature type="domain" description="Glucose-methanol-choline oxidoreductase N-terminal" evidence="7">
    <location>
        <begin position="81"/>
        <end position="104"/>
    </location>
</feature>
<protein>
    <submittedName>
        <fullName evidence="8">Alcohol dehydrogenase</fullName>
        <ecNumber evidence="8">1.1.99.-</ecNumber>
    </submittedName>
</protein>
<dbReference type="KEGG" id="rhs:A3Q41_01168"/>
<evidence type="ECO:0000256" key="6">
    <source>
        <dbReference type="RuleBase" id="RU003968"/>
    </source>
</evidence>
<dbReference type="PIRSF" id="PIRSF000137">
    <property type="entry name" value="Alcohol_oxidase"/>
    <property type="match status" value="1"/>
</dbReference>
<gene>
    <name evidence="8" type="primary">alkJ</name>
    <name evidence="8" type="ORF">A3Q41_01168</name>
</gene>
<dbReference type="Pfam" id="PF00732">
    <property type="entry name" value="GMC_oxred_N"/>
    <property type="match status" value="1"/>
</dbReference>
<proteinExistence type="inferred from homology"/>
<dbReference type="Gene3D" id="3.30.560.10">
    <property type="entry name" value="Glucose Oxidase, domain 3"/>
    <property type="match status" value="1"/>
</dbReference>
<keyword evidence="8" id="KW-0560">Oxidoreductase</keyword>
<keyword evidence="4 5" id="KW-0274">FAD</keyword>
<dbReference type="InterPro" id="IPR036188">
    <property type="entry name" value="FAD/NAD-bd_sf"/>
</dbReference>
<feature type="binding site" evidence="5">
    <location>
        <position position="83"/>
    </location>
    <ligand>
        <name>FAD</name>
        <dbReference type="ChEBI" id="CHEBI:57692"/>
    </ligand>
</feature>
<dbReference type="PANTHER" id="PTHR11552:SF147">
    <property type="entry name" value="CHOLINE DEHYDROGENASE, MITOCHONDRIAL"/>
    <property type="match status" value="1"/>
</dbReference>
<feature type="binding site" evidence="5">
    <location>
        <position position="444"/>
    </location>
    <ligand>
        <name>substrate</name>
    </ligand>
</feature>
<dbReference type="OrthoDB" id="9785276at2"/>
<reference evidence="8 9" key="1">
    <citation type="journal article" date="2016" name="Genome Announc.">
        <title>Complete Genome and Plasmid Sequences for Rhodococcus fascians D188 and Draft Sequences for Rhodococcus Isolates PBTS 1 and PBTS 2.</title>
        <authorList>
            <person name="Stamler R.A."/>
            <person name="Vereecke D."/>
            <person name="Zhang Y."/>
            <person name="Schilkey F."/>
            <person name="Devitt N."/>
            <person name="Randall J.J."/>
        </authorList>
    </citation>
    <scope>NUCLEOTIDE SEQUENCE [LARGE SCALE GENOMIC DNA]</scope>
    <source>
        <strain evidence="8 9">PBTS2</strain>
    </source>
</reference>
<dbReference type="InterPro" id="IPR007867">
    <property type="entry name" value="GMC_OxRtase_C"/>
</dbReference>
<sequence length="509" mass="53992">MPKKSTDYVVVGAGSAGSVIARRLLDAGHTVHVIEAGPVDTDPAIHSPQGWPTLLGGPQDWGLFTTPQKHANDRRIFWPRGRVLGGSSSLNGMIYVRGHSSDYDGWASASGDAGWSWENVLPLFKRSESHELGANEFHGGDGPLPVSIMGTPHPLAAAFVDAAVEHGHKLIDDFNADEMVGAGYNHTTTRDGERMSAWKSFVGPVLDNPDLTLTTGALVHRVVLENGRAVGIEYSRGDGELERAFADYEVILCGGALGSPKALLLSGIGPSRHLAELGIDTVVDLPGVGENLHDHLLLSNIYESLEPLAAGTNNLLEAQLYARSTGWAGAAPDLQPLFMHIPYPADGYPVPENGYTIAPGIVAPRSRGTLRLASSDPNELPLADPNILADPYDLEAMVDAVEICREIGASDAFAPWRKAEVVPGPSARTRDDLRAYVRQTAGTYHHQVGTCKMGAESDSDAVVGADLRVRGVDGLRVADASIMPTVPSGNTNAPSIMVGERASDLILGK</sequence>
<keyword evidence="3 6" id="KW-0285">Flavoprotein</keyword>
<evidence type="ECO:0000256" key="3">
    <source>
        <dbReference type="ARBA" id="ARBA00022630"/>
    </source>
</evidence>
<dbReference type="EMBL" id="CP015220">
    <property type="protein sequence ID" value="AMY22479.1"/>
    <property type="molecule type" value="Genomic_DNA"/>
</dbReference>
<dbReference type="RefSeq" id="WP_063216256.1">
    <property type="nucleotide sequence ID" value="NZ_CP015220.1"/>
</dbReference>
<name>A0A143QHR5_RHOFA</name>
<organism evidence="8 9">
    <name type="scientific">Rhodococcoides fascians</name>
    <name type="common">Rhodococcus fascians</name>
    <dbReference type="NCBI Taxonomy" id="1828"/>
    <lineage>
        <taxon>Bacteria</taxon>
        <taxon>Bacillati</taxon>
        <taxon>Actinomycetota</taxon>
        <taxon>Actinomycetes</taxon>
        <taxon>Mycobacteriales</taxon>
        <taxon>Nocardiaceae</taxon>
        <taxon>Rhodococcoides</taxon>
    </lineage>
</organism>
<dbReference type="Pfam" id="PF05199">
    <property type="entry name" value="GMC_oxred_C"/>
    <property type="match status" value="1"/>
</dbReference>
<evidence type="ECO:0000256" key="1">
    <source>
        <dbReference type="ARBA" id="ARBA00001974"/>
    </source>
</evidence>
<dbReference type="Proteomes" id="UP000076038">
    <property type="component" value="Chromosome"/>
</dbReference>
<evidence type="ECO:0000256" key="5">
    <source>
        <dbReference type="PIRSR" id="PIRSR000137-2"/>
    </source>
</evidence>
<dbReference type="Gene3D" id="3.50.50.60">
    <property type="entry name" value="FAD/NAD(P)-binding domain"/>
    <property type="match status" value="1"/>
</dbReference>
<evidence type="ECO:0000256" key="4">
    <source>
        <dbReference type="ARBA" id="ARBA00022827"/>
    </source>
</evidence>
<dbReference type="PANTHER" id="PTHR11552">
    <property type="entry name" value="GLUCOSE-METHANOL-CHOLINE GMC OXIDOREDUCTASE"/>
    <property type="match status" value="1"/>
</dbReference>
<evidence type="ECO:0000313" key="9">
    <source>
        <dbReference type="Proteomes" id="UP000076038"/>
    </source>
</evidence>
<comment type="similarity">
    <text evidence="2 6">Belongs to the GMC oxidoreductase family.</text>
</comment>
<evidence type="ECO:0000259" key="7">
    <source>
        <dbReference type="PROSITE" id="PS00623"/>
    </source>
</evidence>
<dbReference type="GO" id="GO:0016614">
    <property type="term" value="F:oxidoreductase activity, acting on CH-OH group of donors"/>
    <property type="evidence" value="ECO:0007669"/>
    <property type="project" value="InterPro"/>
</dbReference>